<dbReference type="InterPro" id="IPR001268">
    <property type="entry name" value="NADH_UbQ_OxRdtase_30kDa_su"/>
</dbReference>
<comment type="caution">
    <text evidence="4">The sequence shown here is derived from an EMBL/GenBank/DDBJ whole genome shotgun (WGS) entry which is preliminary data.</text>
</comment>
<dbReference type="AlphaFoldDB" id="A0A931PUH0"/>
<dbReference type="GO" id="GO:0008137">
    <property type="term" value="F:NADH dehydrogenase (ubiquinone) activity"/>
    <property type="evidence" value="ECO:0007669"/>
    <property type="project" value="InterPro"/>
</dbReference>
<accession>A0A931PUH0</accession>
<reference evidence="4" key="1">
    <citation type="submission" date="2020-07" db="EMBL/GenBank/DDBJ databases">
        <title>Huge and variable diversity of episymbiotic CPR bacteria and DPANN archaea in groundwater ecosystems.</title>
        <authorList>
            <person name="He C.Y."/>
            <person name="Keren R."/>
            <person name="Whittaker M."/>
            <person name="Farag I.F."/>
            <person name="Doudna J."/>
            <person name="Cate J.H.D."/>
            <person name="Banfield J.F."/>
        </authorList>
    </citation>
    <scope>NUCLEOTIDE SEQUENCE</scope>
    <source>
        <strain evidence="4">NC_groundwater_17_Pr7_B-0.1um_64_12</strain>
    </source>
</reference>
<dbReference type="SUPFAM" id="SSF143243">
    <property type="entry name" value="Nqo5-like"/>
    <property type="match status" value="1"/>
</dbReference>
<organism evidence="4 5">
    <name type="scientific">Fimbriimonas ginsengisoli</name>
    <dbReference type="NCBI Taxonomy" id="1005039"/>
    <lineage>
        <taxon>Bacteria</taxon>
        <taxon>Bacillati</taxon>
        <taxon>Armatimonadota</taxon>
        <taxon>Fimbriimonadia</taxon>
        <taxon>Fimbriimonadales</taxon>
        <taxon>Fimbriimonadaceae</taxon>
        <taxon>Fimbriimonas</taxon>
    </lineage>
</organism>
<feature type="region of interest" description="Disordered" evidence="2">
    <location>
        <begin position="179"/>
        <end position="201"/>
    </location>
</feature>
<protein>
    <submittedName>
        <fullName evidence="4">NADH-quinone oxidoreductase subunit C</fullName>
    </submittedName>
</protein>
<gene>
    <name evidence="4" type="ORF">HYR64_09840</name>
</gene>
<dbReference type="Gene3D" id="3.30.460.80">
    <property type="entry name" value="NADH:ubiquinone oxidoreductase, 30kDa subunit"/>
    <property type="match status" value="1"/>
</dbReference>
<feature type="compositionally biased region" description="Basic and acidic residues" evidence="2">
    <location>
        <begin position="187"/>
        <end position="201"/>
    </location>
</feature>
<dbReference type="Proteomes" id="UP000727962">
    <property type="component" value="Unassembled WGS sequence"/>
</dbReference>
<sequence length="201" mass="22598">MATPMAGTERLEAAKLRVAMPDALIKVKEFRGDTFLCVKRERIVEVVRFLKEDPDLQYDYFSECLGADYSKWDHERDLPGRFEVIYNLMSLRHASRIFVKIGVDDGEKVPTLRGVFIGAEYPEKEIADMFGLVFEGNELVGERFLMPDDWVGFPLRKEFPLGGEDVLFADSVRGPAVEDLSAPHAGESFEGKTGSEDVGGR</sequence>
<evidence type="ECO:0000313" key="5">
    <source>
        <dbReference type="Proteomes" id="UP000727962"/>
    </source>
</evidence>
<name>A0A931PUH0_FIMGI</name>
<feature type="domain" description="NADH:ubiquinone oxidoreductase 30kDa subunit" evidence="3">
    <location>
        <begin position="37"/>
        <end position="164"/>
    </location>
</feature>
<dbReference type="PANTHER" id="PTHR10884">
    <property type="entry name" value="NADH DEHYDROGENASE UBIQUINONE IRON-SULFUR PROTEIN 3"/>
    <property type="match status" value="1"/>
</dbReference>
<evidence type="ECO:0000259" key="3">
    <source>
        <dbReference type="Pfam" id="PF00329"/>
    </source>
</evidence>
<dbReference type="PANTHER" id="PTHR10884:SF14">
    <property type="entry name" value="NADH DEHYDROGENASE [UBIQUINONE] IRON-SULFUR PROTEIN 3, MITOCHONDRIAL"/>
    <property type="match status" value="1"/>
</dbReference>
<comment type="similarity">
    <text evidence="1">Belongs to the complex I 30 kDa subunit family.</text>
</comment>
<dbReference type="InterPro" id="IPR037232">
    <property type="entry name" value="NADH_quin_OxRdtase_su_C/D-like"/>
</dbReference>
<evidence type="ECO:0000256" key="2">
    <source>
        <dbReference type="SAM" id="MobiDB-lite"/>
    </source>
</evidence>
<dbReference type="Pfam" id="PF00329">
    <property type="entry name" value="Complex1_30kDa"/>
    <property type="match status" value="1"/>
</dbReference>
<proteinExistence type="inferred from homology"/>
<evidence type="ECO:0000256" key="1">
    <source>
        <dbReference type="ARBA" id="ARBA00007569"/>
    </source>
</evidence>
<evidence type="ECO:0000313" key="4">
    <source>
        <dbReference type="EMBL" id="MBI1757393.1"/>
    </source>
</evidence>
<dbReference type="EMBL" id="JACOSL010000061">
    <property type="protein sequence ID" value="MBI1757393.1"/>
    <property type="molecule type" value="Genomic_DNA"/>
</dbReference>